<gene>
    <name evidence="2" type="ORF">FGO68_gene11169</name>
</gene>
<feature type="compositionally biased region" description="Polar residues" evidence="1">
    <location>
        <begin position="245"/>
        <end position="254"/>
    </location>
</feature>
<reference evidence="2" key="1">
    <citation type="submission" date="2019-06" db="EMBL/GenBank/DDBJ databases">
        <authorList>
            <person name="Zheng W."/>
        </authorList>
    </citation>
    <scope>NUCLEOTIDE SEQUENCE</scope>
    <source>
        <strain evidence="2">QDHG01</strain>
    </source>
</reference>
<evidence type="ECO:0000313" key="3">
    <source>
        <dbReference type="Proteomes" id="UP000785679"/>
    </source>
</evidence>
<protein>
    <submittedName>
        <fullName evidence="2">Uncharacterized protein</fullName>
    </submittedName>
</protein>
<evidence type="ECO:0000313" key="2">
    <source>
        <dbReference type="EMBL" id="TNV83635.1"/>
    </source>
</evidence>
<dbReference type="AlphaFoldDB" id="A0A8J8P0G4"/>
<dbReference type="Proteomes" id="UP000785679">
    <property type="component" value="Unassembled WGS sequence"/>
</dbReference>
<sequence length="389" mass="44194">MVGSATFREIVDPTGAKFMQQMRKSLNLEEDQQSCMRWDNETVYSKFNPLLVIYLPALDGQAKPNIQRLKRSYSEDFIIKNSIASDCSQYWDVNESYFKQKHQWEILANKGLNQQGGLDEESDVKVAIKGNQASAAQFVTPKNNNNNDVIVDQLPIETFAEFEEEKCQHSKIIVDRSSLKSRNGGRDHNKIHPFYLQQSISGAEAGENNDAAKLAKDRYFELEDPQELYYPIGSNSQKNNDEKSPQASNLNQDSSLPTECVSYCINDYSRDIMDKVTSDEPSKIIEDDEEAQRPHRKYIQKADSNVKTSYIMRKSRETFGQISDNIGQVFKSIARSFGSKKAKVQNCPTSTAQPEADVDVESHPNKRDFQALKNHARQLVEVSNNYSAS</sequence>
<accession>A0A8J8P0G4</accession>
<feature type="region of interest" description="Disordered" evidence="1">
    <location>
        <begin position="345"/>
        <end position="366"/>
    </location>
</feature>
<feature type="region of interest" description="Disordered" evidence="1">
    <location>
        <begin position="230"/>
        <end position="254"/>
    </location>
</feature>
<name>A0A8J8P0G4_HALGN</name>
<evidence type="ECO:0000256" key="1">
    <source>
        <dbReference type="SAM" id="MobiDB-lite"/>
    </source>
</evidence>
<comment type="caution">
    <text evidence="2">The sequence shown here is derived from an EMBL/GenBank/DDBJ whole genome shotgun (WGS) entry which is preliminary data.</text>
</comment>
<dbReference type="EMBL" id="RRYP01003629">
    <property type="protein sequence ID" value="TNV83635.1"/>
    <property type="molecule type" value="Genomic_DNA"/>
</dbReference>
<proteinExistence type="predicted"/>
<organism evidence="2 3">
    <name type="scientific">Halteria grandinella</name>
    <dbReference type="NCBI Taxonomy" id="5974"/>
    <lineage>
        <taxon>Eukaryota</taxon>
        <taxon>Sar</taxon>
        <taxon>Alveolata</taxon>
        <taxon>Ciliophora</taxon>
        <taxon>Intramacronucleata</taxon>
        <taxon>Spirotrichea</taxon>
        <taxon>Stichotrichia</taxon>
        <taxon>Sporadotrichida</taxon>
        <taxon>Halteriidae</taxon>
        <taxon>Halteria</taxon>
    </lineage>
</organism>
<keyword evidence="3" id="KW-1185">Reference proteome</keyword>